<evidence type="ECO:0000256" key="9">
    <source>
        <dbReference type="RuleBase" id="RU003406"/>
    </source>
</evidence>
<dbReference type="EMBL" id="BAAAZN010000032">
    <property type="protein sequence ID" value="GAA3586177.1"/>
    <property type="molecule type" value="Genomic_DNA"/>
</dbReference>
<dbReference type="InterPro" id="IPR036969">
    <property type="entry name" value="Citrate_synthase_sf"/>
</dbReference>
<dbReference type="InterPro" id="IPR024176">
    <property type="entry name" value="Citrate_synthase_bac-typ"/>
</dbReference>
<dbReference type="PRINTS" id="PR00143">
    <property type="entry name" value="CITRTSNTHASE"/>
</dbReference>
<gene>
    <name evidence="10" type="ORF">GCM10022222_83490</name>
</gene>
<dbReference type="InterPro" id="IPR002020">
    <property type="entry name" value="Citrate_synthase"/>
</dbReference>
<evidence type="ECO:0000256" key="5">
    <source>
        <dbReference type="ARBA" id="ARBA00049288"/>
    </source>
</evidence>
<dbReference type="PROSITE" id="PS00480">
    <property type="entry name" value="CITRATE_SYNTHASE"/>
    <property type="match status" value="1"/>
</dbReference>
<dbReference type="CDD" id="cd06114">
    <property type="entry name" value="EcCS_like"/>
    <property type="match status" value="1"/>
</dbReference>
<dbReference type="PIRSF" id="PIRSF001369">
    <property type="entry name" value="Citrate_synth"/>
    <property type="match status" value="1"/>
</dbReference>
<dbReference type="PANTHER" id="PTHR42871:SF1">
    <property type="entry name" value="CITRATE SYNTHASE"/>
    <property type="match status" value="1"/>
</dbReference>
<evidence type="ECO:0000256" key="7">
    <source>
        <dbReference type="PIRNR" id="PIRNR001369"/>
    </source>
</evidence>
<dbReference type="NCBIfam" id="TIGR01798">
    <property type="entry name" value="cit_synth_I"/>
    <property type="match status" value="1"/>
</dbReference>
<name>A0ABP6YMB6_9PSEU</name>
<evidence type="ECO:0000256" key="6">
    <source>
        <dbReference type="NCBIfam" id="TIGR01798"/>
    </source>
</evidence>
<dbReference type="Pfam" id="PF00285">
    <property type="entry name" value="Citrate_synt"/>
    <property type="match status" value="1"/>
</dbReference>
<keyword evidence="11" id="KW-1185">Reference proteome</keyword>
<dbReference type="InterPro" id="IPR016143">
    <property type="entry name" value="Citrate_synth-like_sm_a-sub"/>
</dbReference>
<keyword evidence="3 8" id="KW-0816">Tricarboxylic acid cycle</keyword>
<organism evidence="10 11">
    <name type="scientific">Amycolatopsis ultiminotia</name>
    <dbReference type="NCBI Taxonomy" id="543629"/>
    <lineage>
        <taxon>Bacteria</taxon>
        <taxon>Bacillati</taxon>
        <taxon>Actinomycetota</taxon>
        <taxon>Actinomycetes</taxon>
        <taxon>Pseudonocardiales</taxon>
        <taxon>Pseudonocardiaceae</taxon>
        <taxon>Amycolatopsis</taxon>
    </lineage>
</organism>
<protein>
    <recommendedName>
        <fullName evidence="6 7">Citrate synthase</fullName>
    </recommendedName>
</protein>
<comment type="caution">
    <text evidence="10">The sequence shown here is derived from an EMBL/GenBank/DDBJ whole genome shotgun (WGS) entry which is preliminary data.</text>
</comment>
<dbReference type="InterPro" id="IPR010953">
    <property type="entry name" value="Citrate_synthase_typ-I"/>
</dbReference>
<evidence type="ECO:0000256" key="1">
    <source>
        <dbReference type="ARBA" id="ARBA00004751"/>
    </source>
</evidence>
<dbReference type="InterPro" id="IPR019810">
    <property type="entry name" value="Citrate_synthase_AS"/>
</dbReference>
<evidence type="ECO:0000256" key="4">
    <source>
        <dbReference type="ARBA" id="ARBA00022679"/>
    </source>
</evidence>
<dbReference type="Gene3D" id="1.10.230.10">
    <property type="entry name" value="Cytochrome P450-Terp, domain 2"/>
    <property type="match status" value="1"/>
</dbReference>
<comment type="catalytic activity">
    <reaction evidence="5 8">
        <text>oxaloacetate + acetyl-CoA + H2O = citrate + CoA + H(+)</text>
        <dbReference type="Rhea" id="RHEA:16845"/>
        <dbReference type="ChEBI" id="CHEBI:15377"/>
        <dbReference type="ChEBI" id="CHEBI:15378"/>
        <dbReference type="ChEBI" id="CHEBI:16452"/>
        <dbReference type="ChEBI" id="CHEBI:16947"/>
        <dbReference type="ChEBI" id="CHEBI:57287"/>
        <dbReference type="ChEBI" id="CHEBI:57288"/>
        <dbReference type="EC" id="2.3.3.16"/>
    </reaction>
</comment>
<evidence type="ECO:0000256" key="8">
    <source>
        <dbReference type="RuleBase" id="RU003370"/>
    </source>
</evidence>
<dbReference type="Gene3D" id="1.10.580.10">
    <property type="entry name" value="Citrate Synthase, domain 1"/>
    <property type="match status" value="1"/>
</dbReference>
<proteinExistence type="inferred from homology"/>
<dbReference type="InterPro" id="IPR016142">
    <property type="entry name" value="Citrate_synth-like_lrg_a-sub"/>
</dbReference>
<dbReference type="Proteomes" id="UP001500689">
    <property type="component" value="Unassembled WGS sequence"/>
</dbReference>
<evidence type="ECO:0000313" key="10">
    <source>
        <dbReference type="EMBL" id="GAA3586177.1"/>
    </source>
</evidence>
<reference evidence="11" key="1">
    <citation type="journal article" date="2019" name="Int. J. Syst. Evol. Microbiol.">
        <title>The Global Catalogue of Microorganisms (GCM) 10K type strain sequencing project: providing services to taxonomists for standard genome sequencing and annotation.</title>
        <authorList>
            <consortium name="The Broad Institute Genomics Platform"/>
            <consortium name="The Broad Institute Genome Sequencing Center for Infectious Disease"/>
            <person name="Wu L."/>
            <person name="Ma J."/>
        </authorList>
    </citation>
    <scope>NUCLEOTIDE SEQUENCE [LARGE SCALE GENOMIC DNA]</scope>
    <source>
        <strain evidence="11">JCM 16898</strain>
    </source>
</reference>
<accession>A0ABP6YMB6</accession>
<comment type="pathway">
    <text evidence="1 8">Carbohydrate metabolism; tricarboxylic acid cycle; isocitrate from oxaloacetate: step 1/2.</text>
</comment>
<dbReference type="SUPFAM" id="SSF48256">
    <property type="entry name" value="Citrate synthase"/>
    <property type="match status" value="1"/>
</dbReference>
<evidence type="ECO:0000256" key="2">
    <source>
        <dbReference type="ARBA" id="ARBA00010566"/>
    </source>
</evidence>
<keyword evidence="4 7" id="KW-0808">Transferase</keyword>
<dbReference type="NCBIfam" id="NF004126">
    <property type="entry name" value="PRK05614.1"/>
    <property type="match status" value="1"/>
</dbReference>
<evidence type="ECO:0000256" key="3">
    <source>
        <dbReference type="ARBA" id="ARBA00022532"/>
    </source>
</evidence>
<dbReference type="Gene3D" id="2.20.28.60">
    <property type="match status" value="1"/>
</dbReference>
<dbReference type="RefSeq" id="WP_344869119.1">
    <property type="nucleotide sequence ID" value="NZ_BAAAZN010000032.1"/>
</dbReference>
<comment type="similarity">
    <text evidence="2 7 9">Belongs to the citrate synthase family.</text>
</comment>
<dbReference type="PANTHER" id="PTHR42871">
    <property type="entry name" value="CITRATE SYNTHASE"/>
    <property type="match status" value="1"/>
</dbReference>
<sequence>MSDATNAGQSGGESATLRLPSGEHEFKVVHPVEGAPGIELGKLLASTGYITYDPGFVNTGAASSAITYIDGDAGILRYRGYPIEQLAGKSTFIEVSYLLIYGELPTEAQLADFTERIQRHTLLHEDLKAFFSGFPRDAHPMPVLSSAVSALSTFYQDSLNPFDEENVELSTIRLLAKVPTLAAYAYKKSVGQPLLYPDNSLGLVENFLRMTFGFPAEPYEVDPEVAKALDLLFILHADHEQNCSTSTVRLVGSSEANLFASISAGINALFGPLHGGANAAVLDMLEGIRDDGGDVAQFVNRVKNKEKGVKLMGFGHRVYKNYDPRAKIIKNTADEILGKLKGGDQLLEIAKKLEETALSDDYFVERKLYPNVDFYTGLIYRALGFPTKYFTVLFALGRLPGWIAHWREMINDPQTKIGRPRQIYTGHAARDYQPISER</sequence>
<evidence type="ECO:0000313" key="11">
    <source>
        <dbReference type="Proteomes" id="UP001500689"/>
    </source>
</evidence>